<evidence type="ECO:0000313" key="3">
    <source>
        <dbReference type="EMBL" id="MCU7555650.1"/>
    </source>
</evidence>
<organism evidence="3 4">
    <name type="scientific">Alteromonas salexigens</name>
    <dbReference type="NCBI Taxonomy" id="2982530"/>
    <lineage>
        <taxon>Bacteria</taxon>
        <taxon>Pseudomonadati</taxon>
        <taxon>Pseudomonadota</taxon>
        <taxon>Gammaproteobacteria</taxon>
        <taxon>Alteromonadales</taxon>
        <taxon>Alteromonadaceae</taxon>
        <taxon>Alteromonas/Salinimonas group</taxon>
        <taxon>Alteromonas</taxon>
    </lineage>
</organism>
<dbReference type="InterPro" id="IPR010791">
    <property type="entry name" value="AttH_dom"/>
</dbReference>
<keyword evidence="4" id="KW-1185">Reference proteome</keyword>
<dbReference type="EMBL" id="JAOTJC010000012">
    <property type="protein sequence ID" value="MCU7555650.1"/>
    <property type="molecule type" value="Genomic_DNA"/>
</dbReference>
<feature type="chain" id="PRO_5045916839" evidence="1">
    <location>
        <begin position="22"/>
        <end position="354"/>
    </location>
</feature>
<dbReference type="PROSITE" id="PS51257">
    <property type="entry name" value="PROKAR_LIPOPROTEIN"/>
    <property type="match status" value="1"/>
</dbReference>
<feature type="signal peptide" evidence="1">
    <location>
        <begin position="1"/>
        <end position="21"/>
    </location>
</feature>
<gene>
    <name evidence="3" type="ORF">OCL06_13725</name>
</gene>
<feature type="domain" description="AttH" evidence="2">
    <location>
        <begin position="61"/>
        <end position="229"/>
    </location>
</feature>
<dbReference type="Proteomes" id="UP001209257">
    <property type="component" value="Unassembled WGS sequence"/>
</dbReference>
<dbReference type="Pfam" id="PF17186">
    <property type="entry name" value="Lipocalin_9"/>
    <property type="match status" value="1"/>
</dbReference>
<dbReference type="PANTHER" id="PTHR38591:SF1">
    <property type="entry name" value="BLL1000 PROTEIN"/>
    <property type="match status" value="1"/>
</dbReference>
<evidence type="ECO:0000313" key="4">
    <source>
        <dbReference type="Proteomes" id="UP001209257"/>
    </source>
</evidence>
<keyword evidence="1" id="KW-0732">Signal</keyword>
<name>A0ABT2VQR3_9ALTE</name>
<proteinExistence type="predicted"/>
<dbReference type="PANTHER" id="PTHR38591">
    <property type="entry name" value="HYDROLASE"/>
    <property type="match status" value="1"/>
</dbReference>
<sequence>MIKRLLLVLCILTGCSPDNQAVAPGNSLFAGASTGKTANVTPAATPVLPGDHRSHDAYQLEWWYLTLVLNDDQGEPFAAQFTLFRLLTGPDNSDWSTAQTYMAHVSVHSQRHHWFGERFARGGVGNAGIEEKPFAAFMDDWRWQATSHELFPSTLSFSPAAGVQLTLDLTQHGPYAMHGDNGYSEKSADGRFRSYYYSQPFIQASGTLTLPSGQHSVSGNGWFDHEWTSALADQDALGWDWFSLHLDNGDKIMAFRMHVNDATPYVTGTYVTREGQSHHLDSNDIDLQPTATLSVAGRTMPLNWHMVIPSEQVDIQLIPFKTDQYNRAQFPYYEGRMQVSGTHAGSGFMELTGY</sequence>
<dbReference type="SUPFAM" id="SSF159245">
    <property type="entry name" value="AttH-like"/>
    <property type="match status" value="1"/>
</dbReference>
<evidence type="ECO:0000259" key="2">
    <source>
        <dbReference type="Pfam" id="PF07143"/>
    </source>
</evidence>
<comment type="caution">
    <text evidence="3">The sequence shown here is derived from an EMBL/GenBank/DDBJ whole genome shotgun (WGS) entry which is preliminary data.</text>
</comment>
<dbReference type="RefSeq" id="WP_262995511.1">
    <property type="nucleotide sequence ID" value="NZ_JAOTJC010000012.1"/>
</dbReference>
<evidence type="ECO:0000256" key="1">
    <source>
        <dbReference type="SAM" id="SignalP"/>
    </source>
</evidence>
<dbReference type="InterPro" id="IPR023374">
    <property type="entry name" value="AttH-like_dom_sf"/>
</dbReference>
<protein>
    <submittedName>
        <fullName evidence="3">Carotenoid 1,2-hydratase</fullName>
    </submittedName>
</protein>
<reference evidence="4" key="1">
    <citation type="submission" date="2023-07" db="EMBL/GenBank/DDBJ databases">
        <title>Study on multiphase classification of strain Alteromonas salexigens isolated from the Yellow Sea.</title>
        <authorList>
            <person name="Sun L."/>
        </authorList>
    </citation>
    <scope>NUCLEOTIDE SEQUENCE [LARGE SCALE GENOMIC DNA]</scope>
    <source>
        <strain evidence="4">ASW11-19</strain>
    </source>
</reference>
<dbReference type="Gene3D" id="2.40.370.10">
    <property type="entry name" value="AttH-like domain"/>
    <property type="match status" value="2"/>
</dbReference>
<dbReference type="Pfam" id="PF07143">
    <property type="entry name" value="CrtC"/>
    <property type="match status" value="1"/>
</dbReference>
<accession>A0ABT2VQR3</accession>